<dbReference type="EMBL" id="FN668639">
    <property type="protein sequence ID" value="CBK20727.2"/>
    <property type="molecule type" value="Genomic_DNA"/>
</dbReference>
<protein>
    <recommendedName>
        <fullName evidence="1">holo-[acyl-carrier-protein] synthase</fullName>
        <ecNumber evidence="1">2.7.8.7</ecNumber>
    </recommendedName>
</protein>
<sequence length="165" mass="19674">MRSDFSMSPQRFSFLFNSIRSNFHPNEQSTITFDTFYRYWTLKEAYLKAIGVGLGHPRYDPGSLDFSNVVDEREDRWVTLGVMNDEIMDDWLFYTTRIDEYYMVSIACGRRSRMDESIREFGEMEDVEIEWEHPKIGNDHTIECDLCRLKINIQFVHVQQLFLPS</sequence>
<evidence type="ECO:0000256" key="2">
    <source>
        <dbReference type="ARBA" id="ARBA00022679"/>
    </source>
</evidence>
<evidence type="ECO:0000313" key="5">
    <source>
        <dbReference type="Proteomes" id="UP000008312"/>
    </source>
</evidence>
<dbReference type="GO" id="GO:0008897">
    <property type="term" value="F:holo-[acyl-carrier-protein] synthase activity"/>
    <property type="evidence" value="ECO:0007669"/>
    <property type="project" value="UniProtKB-EC"/>
</dbReference>
<reference evidence="4" key="1">
    <citation type="submission" date="2010-02" db="EMBL/GenBank/DDBJ databases">
        <title>Sequencing and annotation of the Blastocystis hominis genome.</title>
        <authorList>
            <person name="Wincker P."/>
        </authorList>
    </citation>
    <scope>NUCLEOTIDE SEQUENCE</scope>
    <source>
        <strain evidence="4">Singapore isolate B</strain>
    </source>
</reference>
<dbReference type="Gene3D" id="3.90.470.20">
    <property type="entry name" value="4'-phosphopantetheinyl transferase domain"/>
    <property type="match status" value="1"/>
</dbReference>
<dbReference type="Pfam" id="PF01648">
    <property type="entry name" value="ACPS"/>
    <property type="match status" value="1"/>
</dbReference>
<dbReference type="GO" id="GO:0019878">
    <property type="term" value="P:lysine biosynthetic process via aminoadipic acid"/>
    <property type="evidence" value="ECO:0007669"/>
    <property type="project" value="TreeGrafter"/>
</dbReference>
<dbReference type="EC" id="2.7.8.7" evidence="1"/>
<dbReference type="InterPro" id="IPR008278">
    <property type="entry name" value="4-PPantetheinyl_Trfase_dom"/>
</dbReference>
<evidence type="ECO:0000313" key="4">
    <source>
        <dbReference type="EMBL" id="CBK20727.2"/>
    </source>
</evidence>
<dbReference type="AlphaFoldDB" id="D8LYS2"/>
<dbReference type="PANTHER" id="PTHR12215:SF10">
    <property type="entry name" value="L-AMINOADIPATE-SEMIALDEHYDE DEHYDROGENASE-PHOSPHOPANTETHEINYL TRANSFERASE"/>
    <property type="match status" value="1"/>
</dbReference>
<proteinExistence type="predicted"/>
<keyword evidence="2" id="KW-0808">Transferase</keyword>
<dbReference type="GO" id="GO:0005829">
    <property type="term" value="C:cytosol"/>
    <property type="evidence" value="ECO:0007669"/>
    <property type="project" value="TreeGrafter"/>
</dbReference>
<organism evidence="4">
    <name type="scientific">Blastocystis hominis</name>
    <dbReference type="NCBI Taxonomy" id="12968"/>
    <lineage>
        <taxon>Eukaryota</taxon>
        <taxon>Sar</taxon>
        <taxon>Stramenopiles</taxon>
        <taxon>Bigyra</taxon>
        <taxon>Opalozoa</taxon>
        <taxon>Opalinata</taxon>
        <taxon>Blastocystidae</taxon>
        <taxon>Blastocystis</taxon>
    </lineage>
</organism>
<keyword evidence="5" id="KW-1185">Reference proteome</keyword>
<dbReference type="GO" id="GO:0000287">
    <property type="term" value="F:magnesium ion binding"/>
    <property type="evidence" value="ECO:0007669"/>
    <property type="project" value="InterPro"/>
</dbReference>
<dbReference type="InterPro" id="IPR050559">
    <property type="entry name" value="P-Pant_transferase_sf"/>
</dbReference>
<accession>D8LYS2</accession>
<dbReference type="OrthoDB" id="26719at2759"/>
<dbReference type="GeneID" id="24922301"/>
<gene>
    <name evidence="4" type="ORF">GSBLH_T00006176001</name>
</gene>
<dbReference type="SUPFAM" id="SSF56214">
    <property type="entry name" value="4'-phosphopantetheinyl transferase"/>
    <property type="match status" value="1"/>
</dbReference>
<dbReference type="PANTHER" id="PTHR12215">
    <property type="entry name" value="PHOSPHOPANTETHEINE TRANSFERASE"/>
    <property type="match status" value="1"/>
</dbReference>
<name>D8LYS2_BLAHO</name>
<dbReference type="InParanoid" id="D8LYS2"/>
<evidence type="ECO:0000256" key="1">
    <source>
        <dbReference type="ARBA" id="ARBA00013172"/>
    </source>
</evidence>
<dbReference type="RefSeq" id="XP_012894775.1">
    <property type="nucleotide sequence ID" value="XM_013039321.1"/>
</dbReference>
<dbReference type="Proteomes" id="UP000008312">
    <property type="component" value="Unassembled WGS sequence"/>
</dbReference>
<dbReference type="InterPro" id="IPR037143">
    <property type="entry name" value="4-PPantetheinyl_Trfase_dom_sf"/>
</dbReference>
<evidence type="ECO:0000259" key="3">
    <source>
        <dbReference type="Pfam" id="PF01648"/>
    </source>
</evidence>
<feature type="domain" description="4'-phosphopantetheinyl transferase" evidence="3">
    <location>
        <begin position="19"/>
        <end position="94"/>
    </location>
</feature>